<organism evidence="1 2">
    <name type="scientific">Azomonas macrocytogenes</name>
    <name type="common">Azotobacter macrocytogenes</name>
    <dbReference type="NCBI Taxonomy" id="69962"/>
    <lineage>
        <taxon>Bacteria</taxon>
        <taxon>Pseudomonadati</taxon>
        <taxon>Pseudomonadota</taxon>
        <taxon>Gammaproteobacteria</taxon>
        <taxon>Pseudomonadales</taxon>
        <taxon>Pseudomonadaceae</taxon>
        <taxon>Azomonas</taxon>
    </lineage>
</organism>
<sequence length="184" mass="21169">MAQKASGQSKVCSYEGENTTVVLRDSEQTELGIKHRTDHNGIEIKGLGTSLNTELKYSPFSGIIKLWSKWSSRQLKLDIQTTTTIEKTRWLRRFDTSQAFPLELSLDTYEQPLLGHRTPSCDCNVELLQVILPDKDKWWTLGFKAFSTLYNLEHSLQVTAKYLADRQPPLFERQPSSTYLAWLK</sequence>
<proteinExistence type="predicted"/>
<gene>
    <name evidence="1" type="ORF">FHR87_002925</name>
</gene>
<name>A0A839T908_AZOMA</name>
<accession>A0A839T908</accession>
<keyword evidence="2" id="KW-1185">Reference proteome</keyword>
<dbReference type="AlphaFoldDB" id="A0A839T908"/>
<evidence type="ECO:0000313" key="1">
    <source>
        <dbReference type="EMBL" id="MBB3104505.1"/>
    </source>
</evidence>
<dbReference type="RefSeq" id="WP_183167359.1">
    <property type="nucleotide sequence ID" value="NZ_JACHXI010000016.1"/>
</dbReference>
<evidence type="ECO:0000313" key="2">
    <source>
        <dbReference type="Proteomes" id="UP000549250"/>
    </source>
</evidence>
<dbReference type="EMBL" id="JACHXI010000016">
    <property type="protein sequence ID" value="MBB3104505.1"/>
    <property type="molecule type" value="Genomic_DNA"/>
</dbReference>
<protein>
    <submittedName>
        <fullName evidence="1">Uncharacterized protein</fullName>
    </submittedName>
</protein>
<reference evidence="1 2" key="1">
    <citation type="submission" date="2020-08" db="EMBL/GenBank/DDBJ databases">
        <title>Genomic Encyclopedia of Type Strains, Phase III (KMG-III): the genomes of soil and plant-associated and newly described type strains.</title>
        <authorList>
            <person name="Whitman W."/>
        </authorList>
    </citation>
    <scope>NUCLEOTIDE SEQUENCE [LARGE SCALE GENOMIC DNA]</scope>
    <source>
        <strain evidence="1 2">CECT 4462</strain>
    </source>
</reference>
<comment type="caution">
    <text evidence="1">The sequence shown here is derived from an EMBL/GenBank/DDBJ whole genome shotgun (WGS) entry which is preliminary data.</text>
</comment>
<dbReference type="Proteomes" id="UP000549250">
    <property type="component" value="Unassembled WGS sequence"/>
</dbReference>